<gene>
    <name evidence="1" type="ORF">BLA24064_03051</name>
</gene>
<proteinExistence type="predicted"/>
<organism evidence="1 2">
    <name type="scientific">Burkholderia latens</name>
    <dbReference type="NCBI Taxonomy" id="488446"/>
    <lineage>
        <taxon>Bacteria</taxon>
        <taxon>Pseudomonadati</taxon>
        <taxon>Pseudomonadota</taxon>
        <taxon>Betaproteobacteria</taxon>
        <taxon>Burkholderiales</taxon>
        <taxon>Burkholderiaceae</taxon>
        <taxon>Burkholderia</taxon>
        <taxon>Burkholderia cepacia complex</taxon>
    </lineage>
</organism>
<evidence type="ECO:0000313" key="1">
    <source>
        <dbReference type="EMBL" id="VWB65629.1"/>
    </source>
</evidence>
<sequence length="136" mass="14271">MKRRHAIRFASTSSAPGRAGLVRAPRTHADITAAARAARALIAWMPLVAVARRSCSLQFTMPRAVAPPAISLMLAVTVTAMFADAPLPAALAATLACATAVRGGPAVAHRRNAQFRPPLSMPASARRPPFLLFALP</sequence>
<dbReference type="GeneID" id="99790328"/>
<protein>
    <submittedName>
        <fullName evidence="1">Uncharacterized protein</fullName>
    </submittedName>
</protein>
<dbReference type="EMBL" id="CABVPL010000019">
    <property type="protein sequence ID" value="VWB65629.1"/>
    <property type="molecule type" value="Genomic_DNA"/>
</dbReference>
<dbReference type="RefSeq" id="WP_244130427.1">
    <property type="nucleotide sequence ID" value="NZ_CABVPL010000019.1"/>
</dbReference>
<name>A0A6P2LAT3_9BURK</name>
<dbReference type="AlphaFoldDB" id="A0A6P2LAT3"/>
<evidence type="ECO:0000313" key="2">
    <source>
        <dbReference type="Proteomes" id="UP000494222"/>
    </source>
</evidence>
<dbReference type="Proteomes" id="UP000494222">
    <property type="component" value="Unassembled WGS sequence"/>
</dbReference>
<accession>A0A6P2LAT3</accession>
<reference evidence="1 2" key="1">
    <citation type="submission" date="2019-09" db="EMBL/GenBank/DDBJ databases">
        <authorList>
            <person name="Depoorter E."/>
        </authorList>
    </citation>
    <scope>NUCLEOTIDE SEQUENCE [LARGE SCALE GENOMIC DNA]</scope>
    <source>
        <strain evidence="1">LMG 24064</strain>
    </source>
</reference>